<feature type="transmembrane region" description="Helical" evidence="2">
    <location>
        <begin position="277"/>
        <end position="301"/>
    </location>
</feature>
<reference evidence="3" key="1">
    <citation type="submission" date="2021-04" db="EMBL/GenBank/DDBJ databases">
        <title>Genomics, taxonomy and metabolism of representatives of sulfur bacteria of the genus Thiothrix: Thiothrix fructosivorans QT, Thiothrix unzii A1T and three new species, Thiothrix subterranea sp. nov., Thiothrix litoralis sp. nov. and 'Candidatus Thiothrix anitrata' sp. nov.</title>
        <authorList>
            <person name="Ravin N.V."/>
            <person name="Smolyakov D."/>
            <person name="Rudenko T.S."/>
            <person name="Mardanov A.V."/>
            <person name="Beletsky A.V."/>
            <person name="Markov N.D."/>
            <person name="Fomenkov A.I."/>
            <person name="Roberts R.J."/>
            <person name="Karnachuk O.V."/>
            <person name="Novikov A."/>
            <person name="Grabovich M.Y."/>
        </authorList>
    </citation>
    <scope>NUCLEOTIDE SEQUENCE</scope>
    <source>
        <strain evidence="3">A1</strain>
    </source>
</reference>
<evidence type="ECO:0000256" key="2">
    <source>
        <dbReference type="SAM" id="Phobius"/>
    </source>
</evidence>
<feature type="coiled-coil region" evidence="1">
    <location>
        <begin position="237"/>
        <end position="271"/>
    </location>
</feature>
<evidence type="ECO:0000256" key="1">
    <source>
        <dbReference type="SAM" id="Coils"/>
    </source>
</evidence>
<keyword evidence="1" id="KW-0175">Coiled coil</keyword>
<dbReference type="Proteomes" id="UP000672009">
    <property type="component" value="Chromosome"/>
</dbReference>
<evidence type="ECO:0000313" key="4">
    <source>
        <dbReference type="Proteomes" id="UP000672009"/>
    </source>
</evidence>
<keyword evidence="2" id="KW-0472">Membrane</keyword>
<keyword evidence="4" id="KW-1185">Reference proteome</keyword>
<proteinExistence type="predicted"/>
<keyword evidence="2" id="KW-1133">Transmembrane helix</keyword>
<dbReference type="EMBL" id="CP072793">
    <property type="protein sequence ID" value="QTR52076.1"/>
    <property type="molecule type" value="Genomic_DNA"/>
</dbReference>
<accession>A0A975F660</accession>
<evidence type="ECO:0000313" key="3">
    <source>
        <dbReference type="EMBL" id="QTR52076.1"/>
    </source>
</evidence>
<feature type="transmembrane region" description="Helical" evidence="2">
    <location>
        <begin position="16"/>
        <end position="36"/>
    </location>
</feature>
<dbReference type="KEGG" id="tun:J9260_09945"/>
<gene>
    <name evidence="3" type="ORF">J9260_09945</name>
</gene>
<name>A0A975F660_9GAMM</name>
<sequence>MAVINKLENQARAFKLISIFVLIIIVIVIAGAYKLFTTTSLDTSSTKIKNLQEEINSIDKITEINESIEKLKKIKFPKTQIHDFQNNNFYIGYIKDVSSLTYLEYIQINNVFQQIADLKENDDAADYNYTELLNKEVGNDTLSLKLYHLHPKGSQTYNNQILTYTNKIHDYNNLYTDDQYDSNVFISLKWVDDKSEMPSHHASILKVKYIFSSTYSSKDILSKFNDKTIANDAIQFNEFVDEKIKKEEGNIESIQKRKTELKNELIEEEDRVQKNQFYIYNSVVVKVATSIMLFLLVKMFMELFRYTLKMSVFYSTKANLIQLMYELEISDPEKIKDIFHSEAIDFQSPDAVDFLKAISTRL</sequence>
<organism evidence="3 4">
    <name type="scientific">Thiothrix unzii</name>
    <dbReference type="NCBI Taxonomy" id="111769"/>
    <lineage>
        <taxon>Bacteria</taxon>
        <taxon>Pseudomonadati</taxon>
        <taxon>Pseudomonadota</taxon>
        <taxon>Gammaproteobacteria</taxon>
        <taxon>Thiotrichales</taxon>
        <taxon>Thiotrichaceae</taxon>
        <taxon>Thiothrix</taxon>
    </lineage>
</organism>
<keyword evidence="2" id="KW-0812">Transmembrane</keyword>
<dbReference type="AlphaFoldDB" id="A0A975F660"/>
<dbReference type="RefSeq" id="WP_210217638.1">
    <property type="nucleotide sequence ID" value="NZ_CP072793.1"/>
</dbReference>
<protein>
    <submittedName>
        <fullName evidence="3">Uncharacterized protein</fullName>
    </submittedName>
</protein>